<accession>A0AAX6FQL5</accession>
<evidence type="ECO:0000313" key="3">
    <source>
        <dbReference type="Proteomes" id="UP001140949"/>
    </source>
</evidence>
<comment type="caution">
    <text evidence="2">The sequence shown here is derived from an EMBL/GenBank/DDBJ whole genome shotgun (WGS) entry which is preliminary data.</text>
</comment>
<feature type="transmembrane region" description="Helical" evidence="1">
    <location>
        <begin position="12"/>
        <end position="32"/>
    </location>
</feature>
<gene>
    <name evidence="2" type="ORF">M6B38_406790</name>
</gene>
<evidence type="ECO:0000256" key="1">
    <source>
        <dbReference type="SAM" id="Phobius"/>
    </source>
</evidence>
<name>A0AAX6FQL5_IRIPA</name>
<reference evidence="2" key="2">
    <citation type="submission" date="2023-04" db="EMBL/GenBank/DDBJ databases">
        <authorList>
            <person name="Bruccoleri R.E."/>
            <person name="Oakeley E.J."/>
            <person name="Faust A.-M."/>
            <person name="Dessus-Babus S."/>
            <person name="Altorfer M."/>
            <person name="Burckhardt D."/>
            <person name="Oertli M."/>
            <person name="Naumann U."/>
            <person name="Petersen F."/>
            <person name="Wong J."/>
        </authorList>
    </citation>
    <scope>NUCLEOTIDE SEQUENCE</scope>
    <source>
        <strain evidence="2">GSM-AAB239-AS_SAM_17_03QT</strain>
        <tissue evidence="2">Leaf</tissue>
    </source>
</reference>
<keyword evidence="1" id="KW-0812">Transmembrane</keyword>
<reference evidence="2" key="1">
    <citation type="journal article" date="2023" name="GigaByte">
        <title>Genome assembly of the bearded iris, Iris pallida Lam.</title>
        <authorList>
            <person name="Bruccoleri R.E."/>
            <person name="Oakeley E.J."/>
            <person name="Faust A.M.E."/>
            <person name="Altorfer M."/>
            <person name="Dessus-Babus S."/>
            <person name="Burckhardt D."/>
            <person name="Oertli M."/>
            <person name="Naumann U."/>
            <person name="Petersen F."/>
            <person name="Wong J."/>
        </authorList>
    </citation>
    <scope>NUCLEOTIDE SEQUENCE</scope>
    <source>
        <strain evidence="2">GSM-AAB239-AS_SAM_17_03QT</strain>
    </source>
</reference>
<dbReference type="EMBL" id="JANAVB010027195">
    <property type="protein sequence ID" value="KAJ6818620.1"/>
    <property type="molecule type" value="Genomic_DNA"/>
</dbReference>
<dbReference type="AlphaFoldDB" id="A0AAX6FQL5"/>
<proteinExistence type="predicted"/>
<keyword evidence="1" id="KW-0472">Membrane</keyword>
<dbReference type="Proteomes" id="UP001140949">
    <property type="component" value="Unassembled WGS sequence"/>
</dbReference>
<keyword evidence="3" id="KW-1185">Reference proteome</keyword>
<evidence type="ECO:0000313" key="2">
    <source>
        <dbReference type="EMBL" id="KAJ6818620.1"/>
    </source>
</evidence>
<sequence length="50" mass="5634">MFILYSDSLVTASSLCIVDISITVLTLFTYYFPSVPASYFTACYMFSNLL</sequence>
<keyword evidence="1" id="KW-1133">Transmembrane helix</keyword>
<protein>
    <submittedName>
        <fullName evidence="2">Uncharacterized protein</fullName>
    </submittedName>
</protein>
<organism evidence="2 3">
    <name type="scientific">Iris pallida</name>
    <name type="common">Sweet iris</name>
    <dbReference type="NCBI Taxonomy" id="29817"/>
    <lineage>
        <taxon>Eukaryota</taxon>
        <taxon>Viridiplantae</taxon>
        <taxon>Streptophyta</taxon>
        <taxon>Embryophyta</taxon>
        <taxon>Tracheophyta</taxon>
        <taxon>Spermatophyta</taxon>
        <taxon>Magnoliopsida</taxon>
        <taxon>Liliopsida</taxon>
        <taxon>Asparagales</taxon>
        <taxon>Iridaceae</taxon>
        <taxon>Iridoideae</taxon>
        <taxon>Irideae</taxon>
        <taxon>Iris</taxon>
    </lineage>
</organism>